<protein>
    <submittedName>
        <fullName evidence="2">DUF4864 domain-containing protein</fullName>
    </submittedName>
</protein>
<name>A0ABT4VGI6_9HYPH</name>
<gene>
    <name evidence="2" type="ORF">OOZ53_00580</name>
</gene>
<dbReference type="Proteomes" id="UP001148313">
    <property type="component" value="Unassembled WGS sequence"/>
</dbReference>
<keyword evidence="1" id="KW-0732">Signal</keyword>
<reference evidence="2" key="1">
    <citation type="submission" date="2022-11" db="EMBL/GenBank/DDBJ databases">
        <title>Hoeflea poritis sp. nov., isolated from scleractinian coral Porites lutea.</title>
        <authorList>
            <person name="Zhang G."/>
            <person name="Wei Q."/>
            <person name="Cai L."/>
        </authorList>
    </citation>
    <scope>NUCLEOTIDE SEQUENCE</scope>
    <source>
        <strain evidence="2">E7-10</strain>
    </source>
</reference>
<dbReference type="InterPro" id="IPR032347">
    <property type="entry name" value="DUF4864"/>
</dbReference>
<evidence type="ECO:0000256" key="1">
    <source>
        <dbReference type="SAM" id="SignalP"/>
    </source>
</evidence>
<dbReference type="Pfam" id="PF16156">
    <property type="entry name" value="DUF4864"/>
    <property type="match status" value="1"/>
</dbReference>
<accession>A0ABT4VGI6</accession>
<evidence type="ECO:0000313" key="3">
    <source>
        <dbReference type="Proteomes" id="UP001148313"/>
    </source>
</evidence>
<keyword evidence="3" id="KW-1185">Reference proteome</keyword>
<dbReference type="RefSeq" id="WP_271087334.1">
    <property type="nucleotide sequence ID" value="NZ_JAPJZH010000001.1"/>
</dbReference>
<organism evidence="2 3">
    <name type="scientific">Hoeflea poritis</name>
    <dbReference type="NCBI Taxonomy" id="2993659"/>
    <lineage>
        <taxon>Bacteria</taxon>
        <taxon>Pseudomonadati</taxon>
        <taxon>Pseudomonadota</taxon>
        <taxon>Alphaproteobacteria</taxon>
        <taxon>Hyphomicrobiales</taxon>
        <taxon>Rhizobiaceae</taxon>
        <taxon>Hoeflea</taxon>
    </lineage>
</organism>
<comment type="caution">
    <text evidence="2">The sequence shown here is derived from an EMBL/GenBank/DDBJ whole genome shotgun (WGS) entry which is preliminary data.</text>
</comment>
<sequence>MRILGLSITAGFLMVASSLASDVDMDLATARGVVEKQITAFLNDDIDTAYSFAAPGIKRLFPEPQRFIEMVKRNYQPVYRPGNYAFGRSHSATGGKTIALELLITGPEGKDWRAIYILNRQDDGNYQISSVRLMKLESSAI</sequence>
<proteinExistence type="predicted"/>
<feature type="signal peptide" evidence="1">
    <location>
        <begin position="1"/>
        <end position="20"/>
    </location>
</feature>
<feature type="chain" id="PRO_5047176609" evidence="1">
    <location>
        <begin position="21"/>
        <end position="141"/>
    </location>
</feature>
<dbReference type="EMBL" id="JAPJZH010000001">
    <property type="protein sequence ID" value="MDA4843822.1"/>
    <property type="molecule type" value="Genomic_DNA"/>
</dbReference>
<evidence type="ECO:0000313" key="2">
    <source>
        <dbReference type="EMBL" id="MDA4843822.1"/>
    </source>
</evidence>